<evidence type="ECO:0000256" key="3">
    <source>
        <dbReference type="ARBA" id="ARBA00011209"/>
    </source>
</evidence>
<dbReference type="InterPro" id="IPR002547">
    <property type="entry name" value="tRNA-bd_dom"/>
</dbReference>
<comment type="caution">
    <text evidence="20">The sequence shown here is derived from an EMBL/GenBank/DDBJ whole genome shotgun (WGS) entry which is preliminary data.</text>
</comment>
<dbReference type="SMART" id="SM00873">
    <property type="entry name" value="B3_4"/>
    <property type="match status" value="1"/>
</dbReference>
<dbReference type="PROSITE" id="PS51483">
    <property type="entry name" value="B5"/>
    <property type="match status" value="1"/>
</dbReference>
<dbReference type="CDD" id="cd02796">
    <property type="entry name" value="tRNA_bind_bactPheRS"/>
    <property type="match status" value="1"/>
</dbReference>
<evidence type="ECO:0000256" key="14">
    <source>
        <dbReference type="ARBA" id="ARBA00049255"/>
    </source>
</evidence>
<keyword evidence="4 15" id="KW-0963">Cytoplasm</keyword>
<feature type="binding site" evidence="15">
    <location>
        <position position="472"/>
    </location>
    <ligand>
        <name>Mg(2+)</name>
        <dbReference type="ChEBI" id="CHEBI:18420"/>
        <note>shared with alpha subunit</note>
    </ligand>
</feature>
<dbReference type="GO" id="GO:0009328">
    <property type="term" value="C:phenylalanine-tRNA ligase complex"/>
    <property type="evidence" value="ECO:0007669"/>
    <property type="project" value="TreeGrafter"/>
</dbReference>
<comment type="subunit">
    <text evidence="3 15">Tetramer of two alpha and two beta subunits.</text>
</comment>
<dbReference type="RefSeq" id="WP_006417970.1">
    <property type="nucleotide sequence ID" value="NZ_AENN01000009.1"/>
</dbReference>
<dbReference type="InterPro" id="IPR045060">
    <property type="entry name" value="Phe-tRNA-ligase_IIc_bsu"/>
</dbReference>
<dbReference type="SUPFAM" id="SSF46955">
    <property type="entry name" value="Putative DNA-binding domain"/>
    <property type="match status" value="1"/>
</dbReference>
<evidence type="ECO:0000256" key="2">
    <source>
        <dbReference type="ARBA" id="ARBA00008653"/>
    </source>
</evidence>
<feature type="domain" description="TRNA-binding" evidence="17">
    <location>
        <begin position="40"/>
        <end position="157"/>
    </location>
</feature>
<dbReference type="GO" id="GO:0000049">
    <property type="term" value="F:tRNA binding"/>
    <property type="evidence" value="ECO:0007669"/>
    <property type="project" value="UniProtKB-UniRule"/>
</dbReference>
<dbReference type="SUPFAM" id="SSF56037">
    <property type="entry name" value="PheT/TilS domain"/>
    <property type="match status" value="1"/>
</dbReference>
<dbReference type="SMART" id="SM00896">
    <property type="entry name" value="FDX-ACB"/>
    <property type="match status" value="1"/>
</dbReference>
<reference evidence="20 21" key="1">
    <citation type="submission" date="2010-10" db="EMBL/GenBank/DDBJ databases">
        <authorList>
            <person name="Durkin A.S."/>
            <person name="Madupu R."/>
            <person name="Torralba M."/>
            <person name="Gillis M."/>
            <person name="Methe B."/>
            <person name="Sutton G."/>
            <person name="Nelson K.E."/>
        </authorList>
    </citation>
    <scope>NUCLEOTIDE SEQUENCE [LARGE SCALE GENOMIC DNA]</scope>
    <source>
        <strain evidence="20 21">ACS-139-V-Col8</strain>
    </source>
</reference>
<dbReference type="InterPro" id="IPR005146">
    <property type="entry name" value="B3/B4_tRNA-bd"/>
</dbReference>
<dbReference type="eggNOG" id="COG0072">
    <property type="taxonomic scope" value="Bacteria"/>
</dbReference>
<keyword evidence="21" id="KW-1185">Reference proteome</keyword>
<keyword evidence="6 15" id="KW-0436">Ligase</keyword>
<dbReference type="Pfam" id="PF01588">
    <property type="entry name" value="tRNA_bind"/>
    <property type="match status" value="1"/>
</dbReference>
<evidence type="ECO:0000256" key="1">
    <source>
        <dbReference type="ARBA" id="ARBA00004496"/>
    </source>
</evidence>
<feature type="binding site" evidence="15">
    <location>
        <position position="466"/>
    </location>
    <ligand>
        <name>Mg(2+)</name>
        <dbReference type="ChEBI" id="CHEBI:18420"/>
        <note>shared with alpha subunit</note>
    </ligand>
</feature>
<keyword evidence="5 16" id="KW-0820">tRNA-binding</keyword>
<dbReference type="InterPro" id="IPR041616">
    <property type="entry name" value="PheRS_beta_core"/>
</dbReference>
<feature type="domain" description="B5" evidence="19">
    <location>
        <begin position="413"/>
        <end position="488"/>
    </location>
</feature>
<keyword evidence="7 15" id="KW-0479">Metal-binding</keyword>
<gene>
    <name evidence="15 20" type="primary">pheT</name>
    <name evidence="20" type="ORF">HMPREF9257_1115</name>
</gene>
<evidence type="ECO:0000256" key="12">
    <source>
        <dbReference type="ARBA" id="ARBA00022917"/>
    </source>
</evidence>
<dbReference type="AlphaFoldDB" id="E4KN95"/>
<dbReference type="PANTHER" id="PTHR10947">
    <property type="entry name" value="PHENYLALANYL-TRNA SYNTHETASE BETA CHAIN AND LEUCINE-RICH REPEAT-CONTAINING PROTEIN 47"/>
    <property type="match status" value="1"/>
</dbReference>
<dbReference type="PANTHER" id="PTHR10947:SF0">
    <property type="entry name" value="PHENYLALANINE--TRNA LIGASE BETA SUBUNIT"/>
    <property type="match status" value="1"/>
</dbReference>
<name>E4KN95_9LACT</name>
<dbReference type="SUPFAM" id="SSF54991">
    <property type="entry name" value="Anticodon-binding domain of PheRS"/>
    <property type="match status" value="1"/>
</dbReference>
<sequence>MLVSFEWLSDFLDMTGVQGQELAELMSRTGIEIESVINYGQDLSNLVVGQVLKLIDHPDSDHLHVAQVQVGSYGDAVQQIVCGAPNIEAGQKVMVALPGATLPSGVTIKAGKIRGQASNGMICSLGELGFPDSVVPKAYANGIYILPEDAPVGQDLIEYLKLDDPILELDITPNRADVLSMVGSAYEIGAILDQKPIMNLLEDLPLVEDNEGALGQVKVSIEEDLASHYQLHLVENITVAESPLWLQMRLMKAGIRPINNIVDVTNYYLIQYGQPMHAFDLDTLPSKEISVARAHAGETFTTLDEIDRKLTAEDVLIKSGDRAIALAGVMGGLDSEVTDQTKNVLLETAIFNSANVRKTSRRLALRSESSARFEKGINKDTVTEAGDQAAGLMALLGQGQVVDGFVEENHQNYSPLKIKMTYAQVADQLGVDLSSDQIGHIFNRLNFDCQLSKDSFEVTVPNRRWDIFIQADILEEIARIYGYDNIPTTLPSGETTPGHLSKAQAFARHSRQILEGLGLNEIITYGLTSKDKAQLIQDKSYGFVELDWPMSEERTVLRQSMFPALMDVAMYNANRKNTGLAFYEIGRVFLSEDKHKQPIEEERLSILLSGQNEANTWYGKDRKYDFFDLKGIFEAYFETVRLSDHITYRSKNDLPVMHPGRTAAILLDGQEIGFFGQVHPQTARDYDLDDTTFFGEVRVADLIAAQAEIITQAPIPRFPETSRDIALLVDEKQSHASLVEIIKAQAGDKLVGLDLFDRYQGDHIAAGKQSLAYRLTFQDPQATLTDDQVQAAMDQVLAGLQTVDGLEIR</sequence>
<dbReference type="Proteomes" id="UP000005990">
    <property type="component" value="Unassembled WGS sequence"/>
</dbReference>
<comment type="catalytic activity">
    <reaction evidence="14 15">
        <text>tRNA(Phe) + L-phenylalanine + ATP = L-phenylalanyl-tRNA(Phe) + AMP + diphosphate + H(+)</text>
        <dbReference type="Rhea" id="RHEA:19413"/>
        <dbReference type="Rhea" id="RHEA-COMP:9668"/>
        <dbReference type="Rhea" id="RHEA-COMP:9699"/>
        <dbReference type="ChEBI" id="CHEBI:15378"/>
        <dbReference type="ChEBI" id="CHEBI:30616"/>
        <dbReference type="ChEBI" id="CHEBI:33019"/>
        <dbReference type="ChEBI" id="CHEBI:58095"/>
        <dbReference type="ChEBI" id="CHEBI:78442"/>
        <dbReference type="ChEBI" id="CHEBI:78531"/>
        <dbReference type="ChEBI" id="CHEBI:456215"/>
        <dbReference type="EC" id="6.1.1.20"/>
    </reaction>
</comment>
<dbReference type="Gene3D" id="3.30.56.10">
    <property type="match status" value="2"/>
</dbReference>
<dbReference type="NCBIfam" id="NF045760">
    <property type="entry name" value="YtpR"/>
    <property type="match status" value="1"/>
</dbReference>
<evidence type="ECO:0000256" key="9">
    <source>
        <dbReference type="ARBA" id="ARBA00022840"/>
    </source>
</evidence>
<evidence type="ECO:0000256" key="13">
    <source>
        <dbReference type="ARBA" id="ARBA00023146"/>
    </source>
</evidence>
<keyword evidence="10 15" id="KW-0460">Magnesium</keyword>
<evidence type="ECO:0000256" key="6">
    <source>
        <dbReference type="ARBA" id="ARBA00022598"/>
    </source>
</evidence>
<dbReference type="SUPFAM" id="SSF55681">
    <property type="entry name" value="Class II aaRS and biotin synthetases"/>
    <property type="match status" value="1"/>
</dbReference>
<dbReference type="NCBIfam" id="TIGR00472">
    <property type="entry name" value="pheT_bact"/>
    <property type="match status" value="1"/>
</dbReference>
<evidence type="ECO:0000259" key="18">
    <source>
        <dbReference type="PROSITE" id="PS51447"/>
    </source>
</evidence>
<dbReference type="GO" id="GO:0004826">
    <property type="term" value="F:phenylalanine-tRNA ligase activity"/>
    <property type="evidence" value="ECO:0007669"/>
    <property type="project" value="UniProtKB-UniRule"/>
</dbReference>
<dbReference type="CDD" id="cd00769">
    <property type="entry name" value="PheRS_beta_core"/>
    <property type="match status" value="1"/>
</dbReference>
<dbReference type="FunFam" id="2.40.50.140:FF:000045">
    <property type="entry name" value="Phenylalanine--tRNA ligase beta subunit"/>
    <property type="match status" value="1"/>
</dbReference>
<comment type="cofactor">
    <cofactor evidence="15">
        <name>Mg(2+)</name>
        <dbReference type="ChEBI" id="CHEBI:18420"/>
    </cofactor>
    <text evidence="15">Binds 2 magnesium ions per tetramer.</text>
</comment>
<evidence type="ECO:0000256" key="8">
    <source>
        <dbReference type="ARBA" id="ARBA00022741"/>
    </source>
</evidence>
<evidence type="ECO:0000256" key="4">
    <source>
        <dbReference type="ARBA" id="ARBA00022490"/>
    </source>
</evidence>
<feature type="binding site" evidence="15">
    <location>
        <position position="475"/>
    </location>
    <ligand>
        <name>Mg(2+)</name>
        <dbReference type="ChEBI" id="CHEBI:18420"/>
        <note>shared with alpha subunit</note>
    </ligand>
</feature>
<dbReference type="Pfam" id="PF03483">
    <property type="entry name" value="B3_4"/>
    <property type="match status" value="1"/>
</dbReference>
<feature type="domain" description="FDX-ACB" evidence="18">
    <location>
        <begin position="716"/>
        <end position="809"/>
    </location>
</feature>
<dbReference type="InterPro" id="IPR036690">
    <property type="entry name" value="Fdx_antiC-bd_sf"/>
</dbReference>
<dbReference type="InterPro" id="IPR045864">
    <property type="entry name" value="aa-tRNA-synth_II/BPL/LPL"/>
</dbReference>
<dbReference type="GO" id="GO:0006432">
    <property type="term" value="P:phenylalanyl-tRNA aminoacylation"/>
    <property type="evidence" value="ECO:0007669"/>
    <property type="project" value="UniProtKB-UniRule"/>
</dbReference>
<evidence type="ECO:0000256" key="7">
    <source>
        <dbReference type="ARBA" id="ARBA00022723"/>
    </source>
</evidence>
<dbReference type="GO" id="GO:0140096">
    <property type="term" value="F:catalytic activity, acting on a protein"/>
    <property type="evidence" value="ECO:0007669"/>
    <property type="project" value="UniProtKB-ARBA"/>
</dbReference>
<keyword evidence="13 15" id="KW-0030">Aminoacyl-tRNA synthetase</keyword>
<dbReference type="InterPro" id="IPR005147">
    <property type="entry name" value="tRNA_synthase_B5-dom"/>
</dbReference>
<keyword evidence="12 15" id="KW-0648">Protein biosynthesis</keyword>
<dbReference type="Gene3D" id="3.50.40.10">
    <property type="entry name" value="Phenylalanyl-trna Synthetase, Chain B, domain 3"/>
    <property type="match status" value="1"/>
</dbReference>
<dbReference type="PROSITE" id="PS50886">
    <property type="entry name" value="TRBD"/>
    <property type="match status" value="1"/>
</dbReference>
<dbReference type="GO" id="GO:0000287">
    <property type="term" value="F:magnesium ion binding"/>
    <property type="evidence" value="ECO:0007669"/>
    <property type="project" value="UniProtKB-UniRule"/>
</dbReference>
<dbReference type="Gene3D" id="2.40.50.140">
    <property type="entry name" value="Nucleic acid-binding proteins"/>
    <property type="match status" value="1"/>
</dbReference>
<dbReference type="InterPro" id="IPR009061">
    <property type="entry name" value="DNA-bd_dom_put_sf"/>
</dbReference>
<dbReference type="Pfam" id="PF03484">
    <property type="entry name" value="B5"/>
    <property type="match status" value="1"/>
</dbReference>
<evidence type="ECO:0000256" key="5">
    <source>
        <dbReference type="ARBA" id="ARBA00022555"/>
    </source>
</evidence>
<evidence type="ECO:0000256" key="16">
    <source>
        <dbReference type="PROSITE-ProRule" id="PRU00209"/>
    </source>
</evidence>
<dbReference type="OrthoDB" id="9805455at2"/>
<dbReference type="FunFam" id="3.30.930.10:FF:000022">
    <property type="entry name" value="Phenylalanine--tRNA ligase beta subunit"/>
    <property type="match status" value="1"/>
</dbReference>
<comment type="similarity">
    <text evidence="2 15">Belongs to the phenylalanyl-tRNA synthetase beta subunit family. Type 1 subfamily.</text>
</comment>
<accession>E4KN95</accession>
<proteinExistence type="inferred from homology"/>
<dbReference type="InterPro" id="IPR012340">
    <property type="entry name" value="NA-bd_OB-fold"/>
</dbReference>
<dbReference type="FunFam" id="3.30.70.380:FF:000001">
    <property type="entry name" value="Phenylalanine--tRNA ligase beta subunit"/>
    <property type="match status" value="1"/>
</dbReference>
<dbReference type="EC" id="6.1.1.20" evidence="15"/>
<keyword evidence="8 15" id="KW-0547">Nucleotide-binding</keyword>
<dbReference type="Pfam" id="PF03147">
    <property type="entry name" value="FDX-ACB"/>
    <property type="match status" value="1"/>
</dbReference>
<organism evidence="20 21">
    <name type="scientific">Eremococcus coleocola ACS-139-V-Col8</name>
    <dbReference type="NCBI Taxonomy" id="908337"/>
    <lineage>
        <taxon>Bacteria</taxon>
        <taxon>Bacillati</taxon>
        <taxon>Bacillota</taxon>
        <taxon>Bacilli</taxon>
        <taxon>Lactobacillales</taxon>
        <taxon>Aerococcaceae</taxon>
        <taxon>Eremococcus</taxon>
    </lineage>
</organism>
<dbReference type="InterPro" id="IPR020825">
    <property type="entry name" value="Phe-tRNA_synthase-like_B3/B4"/>
</dbReference>
<dbReference type="InterPro" id="IPR033714">
    <property type="entry name" value="tRNA_bind_bactPheRS"/>
</dbReference>
<evidence type="ECO:0000259" key="19">
    <source>
        <dbReference type="PROSITE" id="PS51483"/>
    </source>
</evidence>
<dbReference type="GO" id="GO:0005524">
    <property type="term" value="F:ATP binding"/>
    <property type="evidence" value="ECO:0007669"/>
    <property type="project" value="UniProtKB-UniRule"/>
</dbReference>
<dbReference type="InterPro" id="IPR005121">
    <property type="entry name" value="Fdx_antiC-bd"/>
</dbReference>
<dbReference type="InterPro" id="IPR004532">
    <property type="entry name" value="Phe-tRNA-ligase_IIc_bsu_bact"/>
</dbReference>
<evidence type="ECO:0000256" key="11">
    <source>
        <dbReference type="ARBA" id="ARBA00022884"/>
    </source>
</evidence>
<dbReference type="HAMAP" id="MF_00283">
    <property type="entry name" value="Phe_tRNA_synth_beta1"/>
    <property type="match status" value="1"/>
</dbReference>
<dbReference type="Gene3D" id="3.30.70.380">
    <property type="entry name" value="Ferrodoxin-fold anticodon-binding domain"/>
    <property type="match status" value="1"/>
</dbReference>
<evidence type="ECO:0000313" key="21">
    <source>
        <dbReference type="Proteomes" id="UP000005990"/>
    </source>
</evidence>
<dbReference type="SUPFAM" id="SSF50249">
    <property type="entry name" value="Nucleic acid-binding proteins"/>
    <property type="match status" value="1"/>
</dbReference>
<evidence type="ECO:0000259" key="17">
    <source>
        <dbReference type="PROSITE" id="PS50886"/>
    </source>
</evidence>
<dbReference type="Gene3D" id="3.30.930.10">
    <property type="entry name" value="Bira Bifunctional Protein, Domain 2"/>
    <property type="match status" value="1"/>
</dbReference>
<evidence type="ECO:0000256" key="15">
    <source>
        <dbReference type="HAMAP-Rule" id="MF_00283"/>
    </source>
</evidence>
<feature type="binding site" evidence="15">
    <location>
        <position position="476"/>
    </location>
    <ligand>
        <name>Mg(2+)</name>
        <dbReference type="ChEBI" id="CHEBI:18420"/>
        <note>shared with alpha subunit</note>
    </ligand>
</feature>
<dbReference type="PROSITE" id="PS51447">
    <property type="entry name" value="FDX_ACB"/>
    <property type="match status" value="1"/>
</dbReference>
<comment type="subcellular location">
    <subcellularLocation>
        <location evidence="1 15">Cytoplasm</location>
    </subcellularLocation>
</comment>
<dbReference type="STRING" id="908337.HMPREF9257_1115"/>
<evidence type="ECO:0000313" key="20">
    <source>
        <dbReference type="EMBL" id="EFR31573.1"/>
    </source>
</evidence>
<dbReference type="Pfam" id="PF17759">
    <property type="entry name" value="tRNA_synthFbeta"/>
    <property type="match status" value="1"/>
</dbReference>
<dbReference type="GO" id="GO:0016740">
    <property type="term" value="F:transferase activity"/>
    <property type="evidence" value="ECO:0007669"/>
    <property type="project" value="UniProtKB-ARBA"/>
</dbReference>
<evidence type="ECO:0000256" key="10">
    <source>
        <dbReference type="ARBA" id="ARBA00022842"/>
    </source>
</evidence>
<dbReference type="EMBL" id="AENN01000009">
    <property type="protein sequence ID" value="EFR31573.1"/>
    <property type="molecule type" value="Genomic_DNA"/>
</dbReference>
<protein>
    <recommendedName>
        <fullName evidence="15">Phenylalanine--tRNA ligase beta subunit</fullName>
        <ecNumber evidence="15">6.1.1.20</ecNumber>
    </recommendedName>
    <alternativeName>
        <fullName evidence="15">Phenylalanyl-tRNA synthetase beta subunit</fullName>
        <shortName evidence="15">PheRS</shortName>
    </alternativeName>
</protein>
<keyword evidence="11 16" id="KW-0694">RNA-binding</keyword>
<dbReference type="SMART" id="SM00874">
    <property type="entry name" value="B5"/>
    <property type="match status" value="1"/>
</dbReference>
<keyword evidence="9 15" id="KW-0067">ATP-binding</keyword>